<feature type="compositionally biased region" description="Basic and acidic residues" evidence="1">
    <location>
        <begin position="104"/>
        <end position="132"/>
    </location>
</feature>
<dbReference type="GeneID" id="7943277"/>
<dbReference type="Pfam" id="PF07460">
    <property type="entry name" value="NUMOD3"/>
    <property type="match status" value="2"/>
</dbReference>
<evidence type="ECO:0000313" key="3">
    <source>
        <dbReference type="EMBL" id="ACL78186.1"/>
    </source>
</evidence>
<feature type="domain" description="Nuclease associated modular" evidence="2">
    <location>
        <begin position="165"/>
        <end position="181"/>
    </location>
</feature>
<dbReference type="GO" id="GO:0004519">
    <property type="term" value="F:endonuclease activity"/>
    <property type="evidence" value="ECO:0007669"/>
    <property type="project" value="UniProtKB-KW"/>
</dbReference>
<protein>
    <submittedName>
        <fullName evidence="3">Homing endonuclease</fullName>
    </submittedName>
</protein>
<feature type="region of interest" description="Disordered" evidence="1">
    <location>
        <begin position="104"/>
        <end position="141"/>
    </location>
</feature>
<evidence type="ECO:0000259" key="2">
    <source>
        <dbReference type="SMART" id="SM00496"/>
    </source>
</evidence>
<dbReference type="KEGG" id="vg:7943277"/>
<dbReference type="SMART" id="SM00496">
    <property type="entry name" value="IENR2"/>
    <property type="match status" value="3"/>
</dbReference>
<keyword evidence="3" id="KW-0540">Nuclease</keyword>
<reference evidence="3 4" key="1">
    <citation type="journal article" date="2009" name="Virology">
        <title>T4 phages against Escherichia coli diarrhea: potential and problems.</title>
        <authorList>
            <person name="Denou E."/>
            <person name="Bruttin A."/>
            <person name="Barretto C."/>
            <person name="Ngom-Bru C."/>
            <person name="Brussow H."/>
            <person name="Zuber S."/>
        </authorList>
    </citation>
    <scope>NUCLEOTIDE SEQUENCE</scope>
</reference>
<gene>
    <name evidence="3" type="ORF">EpJSE_00237</name>
</gene>
<keyword evidence="3" id="KW-0255">Endonuclease</keyword>
<name>C4MZ55_9CAUD</name>
<keyword evidence="3" id="KW-0378">Hydrolase</keyword>
<accession>C4MZ55</accession>
<dbReference type="RefSeq" id="YP_002922309.1">
    <property type="nucleotide sequence ID" value="NC_012740.1"/>
</dbReference>
<feature type="domain" description="Nuclease associated modular" evidence="2">
    <location>
        <begin position="105"/>
        <end position="121"/>
    </location>
</feature>
<dbReference type="Proteomes" id="UP000001474">
    <property type="component" value="Segment"/>
</dbReference>
<dbReference type="InterPro" id="IPR003611">
    <property type="entry name" value="NUMOD3"/>
</dbReference>
<dbReference type="CDD" id="cd00085">
    <property type="entry name" value="HNHc"/>
    <property type="match status" value="1"/>
</dbReference>
<organism evidence="3 4">
    <name type="scientific">Escherichia phage JSE</name>
    <dbReference type="NCBI Taxonomy" id="576789"/>
    <lineage>
        <taxon>Viruses</taxon>
        <taxon>Duplodnaviria</taxon>
        <taxon>Heunggongvirae</taxon>
        <taxon>Uroviricota</taxon>
        <taxon>Caudoviricetes</taxon>
        <taxon>Pantevenvirales</taxon>
        <taxon>Straboviridae</taxon>
        <taxon>Krischvirus</taxon>
        <taxon>Krischvirus jse</taxon>
    </lineage>
</organism>
<sequence length="215" mass="24366">MNLQKLHDAIIEKAKIRGTVEGYKETHHILPRSMGGGDEVDNLIELTAKEHFVIHHLLAKIHGGPMAQAFGMMCLAKNAKTNKRDYIVSSRVYEQARVLISEQRKGKPMKEETRRKISESSKGVLKSEETKAKMRKPKTKEHALNISKARMGSKNPMFGKPSPTKGIPHSEEMRKLISQRTKEATMADPCPHCGKITNKGNALRWHFDNCKMRNM</sequence>
<dbReference type="EMBL" id="EU863408">
    <property type="protein sequence ID" value="ACL78186.1"/>
    <property type="molecule type" value="Genomic_DNA"/>
</dbReference>
<evidence type="ECO:0000256" key="1">
    <source>
        <dbReference type="SAM" id="MobiDB-lite"/>
    </source>
</evidence>
<dbReference type="InterPro" id="IPR003615">
    <property type="entry name" value="HNH_nuc"/>
</dbReference>
<proteinExistence type="predicted"/>
<dbReference type="GO" id="GO:0003677">
    <property type="term" value="F:DNA binding"/>
    <property type="evidence" value="ECO:0007669"/>
    <property type="project" value="InterPro"/>
</dbReference>
<evidence type="ECO:0000313" key="4">
    <source>
        <dbReference type="Proteomes" id="UP000001474"/>
    </source>
</evidence>
<feature type="domain" description="Nuclease associated modular" evidence="2">
    <location>
        <begin position="122"/>
        <end position="138"/>
    </location>
</feature>
<keyword evidence="4" id="KW-1185">Reference proteome</keyword>